<gene>
    <name evidence="6" type="ORF">CG405_03645</name>
    <name evidence="4" type="ORF">QP177_00005</name>
    <name evidence="5" type="ORF">QP372_04430</name>
</gene>
<dbReference type="InterPro" id="IPR050107">
    <property type="entry name" value="ABC_carbohydrate_import_ATPase"/>
</dbReference>
<accession>A0A1H1N9E8</accession>
<dbReference type="RefSeq" id="WP_004112032.1">
    <property type="nucleotide sequence ID" value="NZ_CP033836.1"/>
</dbReference>
<name>A0A1H1N9E8_GARVA</name>
<dbReference type="AlphaFoldDB" id="A0A1H1N9E8"/>
<dbReference type="GO" id="GO:0016887">
    <property type="term" value="F:ATP hydrolysis activity"/>
    <property type="evidence" value="ECO:0007669"/>
    <property type="project" value="InterPro"/>
</dbReference>
<dbReference type="SUPFAM" id="SSF52540">
    <property type="entry name" value="P-loop containing nucleoside triphosphate hydrolases"/>
    <property type="match status" value="1"/>
</dbReference>
<dbReference type="Proteomes" id="UP001237784">
    <property type="component" value="Unassembled WGS sequence"/>
</dbReference>
<dbReference type="PANTHER" id="PTHR43790:SF8">
    <property type="entry name" value="SUGAR ABC TRANSPORTER ATP-BINDING PROTEIN"/>
    <property type="match status" value="1"/>
</dbReference>
<evidence type="ECO:0000313" key="5">
    <source>
        <dbReference type="EMBL" id="MDK7063760.1"/>
    </source>
</evidence>
<dbReference type="Pfam" id="PF00005">
    <property type="entry name" value="ABC_tran"/>
    <property type="match status" value="1"/>
</dbReference>
<feature type="domain" description="ABC transporter" evidence="3">
    <location>
        <begin position="8"/>
        <end position="245"/>
    </location>
</feature>
<dbReference type="InterPro" id="IPR003593">
    <property type="entry name" value="AAA+_ATPase"/>
</dbReference>
<evidence type="ECO:0000313" key="4">
    <source>
        <dbReference type="EMBL" id="MDK6694965.1"/>
    </source>
</evidence>
<comment type="caution">
    <text evidence="6">The sequence shown here is derived from an EMBL/GenBank/DDBJ whole genome shotgun (WGS) entry which is preliminary data.</text>
</comment>
<reference evidence="4 8" key="2">
    <citation type="submission" date="2023-05" db="EMBL/GenBank/DDBJ databases">
        <title>Cataloging the Phylogenetic Diversity of Human Bladder Bacteria.</title>
        <authorList>
            <person name="Du J."/>
        </authorList>
    </citation>
    <scope>NUCLEOTIDE SEQUENCE [LARGE SCALE GENOMIC DNA]</scope>
    <source>
        <strain evidence="5">UMB6789</strain>
        <strain evidence="4 8">UMB9230</strain>
    </source>
</reference>
<dbReference type="SMART" id="SM00382">
    <property type="entry name" value="AAA"/>
    <property type="match status" value="1"/>
</dbReference>
<protein>
    <submittedName>
        <fullName evidence="4">ATP-binding cassette domain-containing protein</fullName>
    </submittedName>
    <submittedName>
        <fullName evidence="6">Sugar ABC transporter ATP-binding protein</fullName>
    </submittedName>
</protein>
<evidence type="ECO:0000313" key="7">
    <source>
        <dbReference type="Proteomes" id="UP000258379"/>
    </source>
</evidence>
<dbReference type="PANTHER" id="PTHR43790">
    <property type="entry name" value="CARBOHYDRATE TRANSPORT ATP-BINDING PROTEIN MG119-RELATED"/>
    <property type="match status" value="1"/>
</dbReference>
<proteinExistence type="predicted"/>
<dbReference type="InterPro" id="IPR027417">
    <property type="entry name" value="P-loop_NTPase"/>
</dbReference>
<evidence type="ECO:0000313" key="6">
    <source>
        <dbReference type="EMBL" id="RFT29813.1"/>
    </source>
</evidence>
<evidence type="ECO:0000256" key="1">
    <source>
        <dbReference type="ARBA" id="ARBA00022741"/>
    </source>
</evidence>
<dbReference type="CDD" id="cd03216">
    <property type="entry name" value="ABC_Carb_Monos_I"/>
    <property type="match status" value="1"/>
</dbReference>
<dbReference type="Proteomes" id="UP001240561">
    <property type="component" value="Unassembled WGS sequence"/>
</dbReference>
<evidence type="ECO:0000313" key="8">
    <source>
        <dbReference type="Proteomes" id="UP001240561"/>
    </source>
</evidence>
<organism evidence="6 7">
    <name type="scientific">Gardnerella vaginalis</name>
    <dbReference type="NCBI Taxonomy" id="2702"/>
    <lineage>
        <taxon>Bacteria</taxon>
        <taxon>Bacillati</taxon>
        <taxon>Actinomycetota</taxon>
        <taxon>Actinomycetes</taxon>
        <taxon>Bifidobacteriales</taxon>
        <taxon>Bifidobacteriaceae</taxon>
        <taxon>Gardnerella</taxon>
    </lineage>
</organism>
<sequence>MYGQNPLLQLKDISVNFGFTEALKSITLDIYSKEIVAIVGDNGVGKSTLIKTISGLIQPTKGRMIFEDKEVNLHSIREANDLGIATVFQGQEFCDNLDVTSNLFLGKEMRNKSCHTLNKDAMACEARKALQELTCAIRIHTPIRLLSSGQRQTVALARMLLSDPKLILLDEPTASLSLTQTAETLSYMKRLRSQGRTIILVCHNLPDVFAVATRIVVLRQGKIVGNHDVSETNYVQIIREMTGIEDEEDDTISSSIIDNINENQKLSHKRNALISRSAK</sequence>
<dbReference type="Proteomes" id="UP000258379">
    <property type="component" value="Unassembled WGS sequence"/>
</dbReference>
<reference evidence="6 7" key="1">
    <citation type="submission" date="2017-07" db="EMBL/GenBank/DDBJ databases">
        <title>A comparative genomics approach to explaining the enigmatic role of Gardnerella vaginalis in the vaginal microbiome.</title>
        <authorList>
            <person name="Vancuren S.J."/>
            <person name="Hill J.E."/>
        </authorList>
    </citation>
    <scope>NUCLEOTIDE SEQUENCE [LARGE SCALE GENOMIC DNA]</scope>
    <source>
        <strain evidence="6 7">WP023</strain>
    </source>
</reference>
<evidence type="ECO:0000256" key="2">
    <source>
        <dbReference type="ARBA" id="ARBA00022840"/>
    </source>
</evidence>
<keyword evidence="2 6" id="KW-0067">ATP-binding</keyword>
<dbReference type="Gene3D" id="3.40.50.300">
    <property type="entry name" value="P-loop containing nucleotide triphosphate hydrolases"/>
    <property type="match status" value="1"/>
</dbReference>
<keyword evidence="1" id="KW-0547">Nucleotide-binding</keyword>
<dbReference type="EMBL" id="JASOGJ010000001">
    <property type="protein sequence ID" value="MDK6694965.1"/>
    <property type="molecule type" value="Genomic_DNA"/>
</dbReference>
<dbReference type="GeneID" id="45576332"/>
<dbReference type="PROSITE" id="PS50893">
    <property type="entry name" value="ABC_TRANSPORTER_2"/>
    <property type="match status" value="1"/>
</dbReference>
<dbReference type="InterPro" id="IPR003439">
    <property type="entry name" value="ABC_transporter-like_ATP-bd"/>
</dbReference>
<evidence type="ECO:0000259" key="3">
    <source>
        <dbReference type="PROSITE" id="PS50893"/>
    </source>
</evidence>
<dbReference type="EMBL" id="NNRU01000002">
    <property type="protein sequence ID" value="RFT29813.1"/>
    <property type="molecule type" value="Genomic_DNA"/>
</dbReference>
<dbReference type="EMBL" id="JASOME010000003">
    <property type="protein sequence ID" value="MDK7063760.1"/>
    <property type="molecule type" value="Genomic_DNA"/>
</dbReference>
<dbReference type="GO" id="GO:0005524">
    <property type="term" value="F:ATP binding"/>
    <property type="evidence" value="ECO:0007669"/>
    <property type="project" value="UniProtKB-KW"/>
</dbReference>